<gene>
    <name evidence="1" type="ORF">DSO57_1030449</name>
</gene>
<protein>
    <submittedName>
        <fullName evidence="1">Uncharacterized protein</fullName>
    </submittedName>
</protein>
<dbReference type="Proteomes" id="UP001165960">
    <property type="component" value="Unassembled WGS sequence"/>
</dbReference>
<reference evidence="1" key="1">
    <citation type="submission" date="2022-04" db="EMBL/GenBank/DDBJ databases">
        <title>Genome of the entomopathogenic fungus Entomophthora muscae.</title>
        <authorList>
            <person name="Elya C."/>
            <person name="Lovett B.R."/>
            <person name="Lee E."/>
            <person name="Macias A.M."/>
            <person name="Hajek A.E."/>
            <person name="De Bivort B.L."/>
            <person name="Kasson M.T."/>
            <person name="De Fine Licht H.H."/>
            <person name="Stajich J.E."/>
        </authorList>
    </citation>
    <scope>NUCLEOTIDE SEQUENCE</scope>
    <source>
        <strain evidence="1">Berkeley</strain>
    </source>
</reference>
<name>A0ACC2UBR3_9FUNG</name>
<sequence>MNYFAFFASILAQAIPAMSTTPSMLDMQDMFDIPSMPKMPTPISIKDNKPYLLSNHQFKCDGNSSLTITLSNESDSQAYLYPFVQKNQHIKLFKRTDGKYVKDNTCKKLPGGKNPGSKDLSVLAKYQIKKVLYTSYNQKFKNSVYVIPPKVSPGLVRGKPRKLILDIQNAYECRDKNNNIQQVSLSFPIVVTSNAHTQG</sequence>
<keyword evidence="2" id="KW-1185">Reference proteome</keyword>
<accession>A0ACC2UBR3</accession>
<evidence type="ECO:0000313" key="2">
    <source>
        <dbReference type="Proteomes" id="UP001165960"/>
    </source>
</evidence>
<dbReference type="EMBL" id="QTSX02000919">
    <property type="protein sequence ID" value="KAJ9083852.1"/>
    <property type="molecule type" value="Genomic_DNA"/>
</dbReference>
<proteinExistence type="predicted"/>
<organism evidence="1 2">
    <name type="scientific">Entomophthora muscae</name>
    <dbReference type="NCBI Taxonomy" id="34485"/>
    <lineage>
        <taxon>Eukaryota</taxon>
        <taxon>Fungi</taxon>
        <taxon>Fungi incertae sedis</taxon>
        <taxon>Zoopagomycota</taxon>
        <taxon>Entomophthoromycotina</taxon>
        <taxon>Entomophthoromycetes</taxon>
        <taxon>Entomophthorales</taxon>
        <taxon>Entomophthoraceae</taxon>
        <taxon>Entomophthora</taxon>
    </lineage>
</organism>
<comment type="caution">
    <text evidence="1">The sequence shown here is derived from an EMBL/GenBank/DDBJ whole genome shotgun (WGS) entry which is preliminary data.</text>
</comment>
<evidence type="ECO:0000313" key="1">
    <source>
        <dbReference type="EMBL" id="KAJ9083852.1"/>
    </source>
</evidence>